<evidence type="ECO:0000313" key="6">
    <source>
        <dbReference type="Proteomes" id="UP000678317"/>
    </source>
</evidence>
<name>A0ABS3SLB4_9CELL</name>
<protein>
    <submittedName>
        <fullName evidence="5">Methyltransferase domain-containing protein</fullName>
    </submittedName>
</protein>
<dbReference type="CDD" id="cd02440">
    <property type="entry name" value="AdoMet_MTases"/>
    <property type="match status" value="1"/>
</dbReference>
<sequence length="240" mass="26436">MTDYDARLVDLYDEDNPDGPDHDYFRALADQLDARSILDLGCGTGILTVTLARPGRTVVGIDPSPAMLAYAAGRPGAADVDWVLGDSRDIPGGPFDYAVMTGNVAQHIPDPAWEHTLRDLGTALRPGGVLTFESRNPRARAWESWADEEPTVRSTPHGPLREWLELGESEPGRVVITFHNVFEDTGEDVVDELTLAFRERALIERQLVDAGFVVDGVWADWDRTPCADDSPLMVFQAHRA</sequence>
<dbReference type="GO" id="GO:0032259">
    <property type="term" value="P:methylation"/>
    <property type="evidence" value="ECO:0007669"/>
    <property type="project" value="UniProtKB-KW"/>
</dbReference>
<dbReference type="Gene3D" id="3.40.50.150">
    <property type="entry name" value="Vaccinia Virus protein VP39"/>
    <property type="match status" value="1"/>
</dbReference>
<evidence type="ECO:0000259" key="4">
    <source>
        <dbReference type="Pfam" id="PF13649"/>
    </source>
</evidence>
<dbReference type="Pfam" id="PF13649">
    <property type="entry name" value="Methyltransf_25"/>
    <property type="match status" value="1"/>
</dbReference>
<feature type="domain" description="Methyltransferase" evidence="4">
    <location>
        <begin position="37"/>
        <end position="128"/>
    </location>
</feature>
<dbReference type="SUPFAM" id="SSF53335">
    <property type="entry name" value="S-adenosyl-L-methionine-dependent methyltransferases"/>
    <property type="match status" value="1"/>
</dbReference>
<dbReference type="PANTHER" id="PTHR43464">
    <property type="entry name" value="METHYLTRANSFERASE"/>
    <property type="match status" value="1"/>
</dbReference>
<dbReference type="InterPro" id="IPR029063">
    <property type="entry name" value="SAM-dependent_MTases_sf"/>
</dbReference>
<evidence type="ECO:0000256" key="2">
    <source>
        <dbReference type="ARBA" id="ARBA00022679"/>
    </source>
</evidence>
<keyword evidence="1 5" id="KW-0489">Methyltransferase</keyword>
<reference evidence="5 6" key="1">
    <citation type="submission" date="2021-03" db="EMBL/GenBank/DDBJ databases">
        <title>novel species in genus Cellulomonas.</title>
        <authorList>
            <person name="Zhang G."/>
        </authorList>
    </citation>
    <scope>NUCLEOTIDE SEQUENCE [LARGE SCALE GENOMIC DNA]</scope>
    <source>
        <strain evidence="6">zg-ZUI188</strain>
    </source>
</reference>
<gene>
    <name evidence="5" type="ORF">J4035_16670</name>
</gene>
<dbReference type="GO" id="GO:0008168">
    <property type="term" value="F:methyltransferase activity"/>
    <property type="evidence" value="ECO:0007669"/>
    <property type="project" value="UniProtKB-KW"/>
</dbReference>
<dbReference type="Proteomes" id="UP000678317">
    <property type="component" value="Unassembled WGS sequence"/>
</dbReference>
<organism evidence="5 6">
    <name type="scientific">Cellulomonas fengjieae</name>
    <dbReference type="NCBI Taxonomy" id="2819978"/>
    <lineage>
        <taxon>Bacteria</taxon>
        <taxon>Bacillati</taxon>
        <taxon>Actinomycetota</taxon>
        <taxon>Actinomycetes</taxon>
        <taxon>Micrococcales</taxon>
        <taxon>Cellulomonadaceae</taxon>
        <taxon>Cellulomonas</taxon>
    </lineage>
</organism>
<dbReference type="EMBL" id="JAGFBM010000009">
    <property type="protein sequence ID" value="MBO3086279.1"/>
    <property type="molecule type" value="Genomic_DNA"/>
</dbReference>
<keyword evidence="6" id="KW-1185">Reference proteome</keyword>
<keyword evidence="3" id="KW-0949">S-adenosyl-L-methionine</keyword>
<dbReference type="InterPro" id="IPR041698">
    <property type="entry name" value="Methyltransf_25"/>
</dbReference>
<proteinExistence type="predicted"/>
<dbReference type="PANTHER" id="PTHR43464:SF19">
    <property type="entry name" value="UBIQUINONE BIOSYNTHESIS O-METHYLTRANSFERASE, MITOCHONDRIAL"/>
    <property type="match status" value="1"/>
</dbReference>
<evidence type="ECO:0000313" key="5">
    <source>
        <dbReference type="EMBL" id="MBO3086279.1"/>
    </source>
</evidence>
<dbReference type="RefSeq" id="WP_208290334.1">
    <property type="nucleotide sequence ID" value="NZ_CP074404.1"/>
</dbReference>
<comment type="caution">
    <text evidence="5">The sequence shown here is derived from an EMBL/GenBank/DDBJ whole genome shotgun (WGS) entry which is preliminary data.</text>
</comment>
<evidence type="ECO:0000256" key="1">
    <source>
        <dbReference type="ARBA" id="ARBA00022603"/>
    </source>
</evidence>
<evidence type="ECO:0000256" key="3">
    <source>
        <dbReference type="ARBA" id="ARBA00022691"/>
    </source>
</evidence>
<keyword evidence="2" id="KW-0808">Transferase</keyword>
<accession>A0ABS3SLB4</accession>